<dbReference type="AlphaFoldDB" id="A0AA38S6U3"/>
<feature type="compositionally biased region" description="Low complexity" evidence="1">
    <location>
        <begin position="200"/>
        <end position="214"/>
    </location>
</feature>
<reference evidence="2" key="1">
    <citation type="submission" date="2022-07" db="EMBL/GenBank/DDBJ databases">
        <title>Fungi with potential for degradation of polypropylene.</title>
        <authorList>
            <person name="Gostincar C."/>
        </authorList>
    </citation>
    <scope>NUCLEOTIDE SEQUENCE</scope>
    <source>
        <strain evidence="2">EXF-13308</strain>
    </source>
</reference>
<keyword evidence="3" id="KW-1185">Reference proteome</keyword>
<comment type="caution">
    <text evidence="2">The sequence shown here is derived from an EMBL/GenBank/DDBJ whole genome shotgun (WGS) entry which is preliminary data.</text>
</comment>
<protein>
    <submittedName>
        <fullName evidence="2">Uncharacterized protein</fullName>
    </submittedName>
</protein>
<dbReference type="Proteomes" id="UP001174694">
    <property type="component" value="Unassembled WGS sequence"/>
</dbReference>
<name>A0AA38S6U3_9PEZI</name>
<proteinExistence type="predicted"/>
<evidence type="ECO:0000313" key="3">
    <source>
        <dbReference type="Proteomes" id="UP001174694"/>
    </source>
</evidence>
<organism evidence="2 3">
    <name type="scientific">Pleurostoma richardsiae</name>
    <dbReference type="NCBI Taxonomy" id="41990"/>
    <lineage>
        <taxon>Eukaryota</taxon>
        <taxon>Fungi</taxon>
        <taxon>Dikarya</taxon>
        <taxon>Ascomycota</taxon>
        <taxon>Pezizomycotina</taxon>
        <taxon>Sordariomycetes</taxon>
        <taxon>Sordariomycetidae</taxon>
        <taxon>Calosphaeriales</taxon>
        <taxon>Pleurostomataceae</taxon>
        <taxon>Pleurostoma</taxon>
    </lineage>
</organism>
<feature type="region of interest" description="Disordered" evidence="1">
    <location>
        <begin position="300"/>
        <end position="370"/>
    </location>
</feature>
<sequence length="370" mass="39502">MSSPSESKDEFHPYTIPYTGSGAVSIGNEYAPSGKAVGDVTTDSSGMPTSRIPDRQTPGTSRIPSNTAVSVPNAPYNHSQPPVAPYMAILPIERLCHRNPAPLHSSSADFNLVSTSNPISGATPAICNREEMNPSSFIGMPSAPNKGVVTLSKDVAARTMKIQEGKGGFIYDPLHPNEGSTATSSAAFGNKNRCTENSRTETSLASSSSGSTKSEAGDNTNPIVAKRSKDVFSTKGTKGPIAGTIHKDTYYNGTYAYPYTPCGSPASNTTPDTTPKKSDTEAKAVDIDHNTATHLDLPFRRRGTPTVETSSGHRPQHNLSSSYLNKRITKAKTRYQSSFTRKTDTPVETRETAPEQHDSGSDSDWVLVDN</sequence>
<gene>
    <name evidence="2" type="ORF">NKR23_g2961</name>
</gene>
<feature type="region of interest" description="Disordered" evidence="1">
    <location>
        <begin position="181"/>
        <end position="245"/>
    </location>
</feature>
<feature type="compositionally biased region" description="Polar residues" evidence="1">
    <location>
        <begin position="306"/>
        <end position="324"/>
    </location>
</feature>
<feature type="compositionally biased region" description="Polar residues" evidence="1">
    <location>
        <begin position="57"/>
        <end position="76"/>
    </location>
</feature>
<feature type="region of interest" description="Disordered" evidence="1">
    <location>
        <begin position="29"/>
        <end position="76"/>
    </location>
</feature>
<dbReference type="EMBL" id="JANBVO010000005">
    <property type="protein sequence ID" value="KAJ9151734.1"/>
    <property type="molecule type" value="Genomic_DNA"/>
</dbReference>
<feature type="compositionally biased region" description="Basic and acidic residues" evidence="1">
    <location>
        <begin position="341"/>
        <end position="360"/>
    </location>
</feature>
<evidence type="ECO:0000313" key="2">
    <source>
        <dbReference type="EMBL" id="KAJ9151734.1"/>
    </source>
</evidence>
<evidence type="ECO:0000256" key="1">
    <source>
        <dbReference type="SAM" id="MobiDB-lite"/>
    </source>
</evidence>
<accession>A0AA38S6U3</accession>